<organism evidence="1 2">
    <name type="scientific">Microbulbifer okhotskensis</name>
    <dbReference type="NCBI Taxonomy" id="2926617"/>
    <lineage>
        <taxon>Bacteria</taxon>
        <taxon>Pseudomonadati</taxon>
        <taxon>Pseudomonadota</taxon>
        <taxon>Gammaproteobacteria</taxon>
        <taxon>Cellvibrionales</taxon>
        <taxon>Microbulbiferaceae</taxon>
        <taxon>Microbulbifer</taxon>
    </lineage>
</organism>
<protein>
    <submittedName>
        <fullName evidence="1">Uncharacterized protein</fullName>
    </submittedName>
</protein>
<evidence type="ECO:0000313" key="1">
    <source>
        <dbReference type="EMBL" id="MCO1335334.1"/>
    </source>
</evidence>
<accession>A0A9X2EPB9</accession>
<dbReference type="Proteomes" id="UP001139028">
    <property type="component" value="Unassembled WGS sequence"/>
</dbReference>
<sequence length="102" mass="12010">MPQPLINESELEYWGDLFTAHSLHRYLSFQVFIRDPRRHWEDIMGRDYRPLLPAQMSVAERIDVACQGVENALAKVEGGVKQLRQRNNGHYFEPLKHHQVAR</sequence>
<dbReference type="AlphaFoldDB" id="A0A9X2EPB9"/>
<evidence type="ECO:0000313" key="2">
    <source>
        <dbReference type="Proteomes" id="UP001139028"/>
    </source>
</evidence>
<comment type="caution">
    <text evidence="1">The sequence shown here is derived from an EMBL/GenBank/DDBJ whole genome shotgun (WGS) entry which is preliminary data.</text>
</comment>
<name>A0A9X2EPB9_9GAMM</name>
<dbReference type="RefSeq" id="WP_252469255.1">
    <property type="nucleotide sequence ID" value="NZ_JALBWM010000059.1"/>
</dbReference>
<gene>
    <name evidence="1" type="ORF">MO867_13430</name>
</gene>
<dbReference type="EMBL" id="JALBWM010000059">
    <property type="protein sequence ID" value="MCO1335334.1"/>
    <property type="molecule type" value="Genomic_DNA"/>
</dbReference>
<keyword evidence="2" id="KW-1185">Reference proteome</keyword>
<proteinExistence type="predicted"/>
<reference evidence="1" key="1">
    <citation type="journal article" date="2022" name="Arch. Microbiol.">
        <title>Microbulbifer okhotskensis sp. nov., isolated from a deep bottom sediment of the Okhotsk Sea.</title>
        <authorList>
            <person name="Romanenko L."/>
            <person name="Kurilenko V."/>
            <person name="Otstavnykh N."/>
            <person name="Velansky P."/>
            <person name="Isaeva M."/>
            <person name="Mikhailov V."/>
        </authorList>
    </citation>
    <scope>NUCLEOTIDE SEQUENCE</scope>
    <source>
        <strain evidence="1">OS29</strain>
    </source>
</reference>